<dbReference type="GO" id="GO:0005548">
    <property type="term" value="F:phospholipid transporter activity"/>
    <property type="evidence" value="ECO:0007669"/>
    <property type="project" value="TreeGrafter"/>
</dbReference>
<organism evidence="2 3">
    <name type="scientific">Persicobacter diffluens</name>
    <dbReference type="NCBI Taxonomy" id="981"/>
    <lineage>
        <taxon>Bacteria</taxon>
        <taxon>Pseudomonadati</taxon>
        <taxon>Bacteroidota</taxon>
        <taxon>Cytophagia</taxon>
        <taxon>Cytophagales</taxon>
        <taxon>Persicobacteraceae</taxon>
        <taxon>Persicobacter</taxon>
    </lineage>
</organism>
<evidence type="ECO:0000313" key="2">
    <source>
        <dbReference type="EMBL" id="GJM61669.1"/>
    </source>
</evidence>
<accession>A0AAN4VYP1</accession>
<gene>
    <name evidence="2" type="ORF">PEDI_22210</name>
</gene>
<dbReference type="PANTHER" id="PTHR30188">
    <property type="entry name" value="ABC TRANSPORTER PERMEASE PROTEIN-RELATED"/>
    <property type="match status" value="1"/>
</dbReference>
<dbReference type="EMBL" id="BQKE01000001">
    <property type="protein sequence ID" value="GJM61669.1"/>
    <property type="molecule type" value="Genomic_DNA"/>
</dbReference>
<evidence type="ECO:0000256" key="1">
    <source>
        <dbReference type="SAM" id="Phobius"/>
    </source>
</evidence>
<keyword evidence="3" id="KW-1185">Reference proteome</keyword>
<keyword evidence="1" id="KW-1133">Transmembrane helix</keyword>
<dbReference type="InterPro" id="IPR030802">
    <property type="entry name" value="Permease_MalE"/>
</dbReference>
<evidence type="ECO:0000313" key="3">
    <source>
        <dbReference type="Proteomes" id="UP001310022"/>
    </source>
</evidence>
<feature type="transmembrane region" description="Helical" evidence="1">
    <location>
        <begin position="223"/>
        <end position="242"/>
    </location>
</feature>
<feature type="transmembrane region" description="Helical" evidence="1">
    <location>
        <begin position="36"/>
        <end position="57"/>
    </location>
</feature>
<keyword evidence="1" id="KW-0472">Membrane</keyword>
<dbReference type="Pfam" id="PF02405">
    <property type="entry name" value="MlaE"/>
    <property type="match status" value="1"/>
</dbReference>
<keyword evidence="1" id="KW-0812">Transmembrane</keyword>
<dbReference type="GO" id="GO:0043190">
    <property type="term" value="C:ATP-binding cassette (ABC) transporter complex"/>
    <property type="evidence" value="ECO:0007669"/>
    <property type="project" value="InterPro"/>
</dbReference>
<comment type="caution">
    <text evidence="2">The sequence shown here is derived from an EMBL/GenBank/DDBJ whole genome shotgun (WGS) entry which is preliminary data.</text>
</comment>
<protein>
    <submittedName>
        <fullName evidence="2">ABC transporter permease</fullName>
    </submittedName>
</protein>
<dbReference type="PANTHER" id="PTHR30188:SF4">
    <property type="entry name" value="PROTEIN TRIGALACTOSYLDIACYLGLYCEROL 1, CHLOROPLASTIC"/>
    <property type="match status" value="1"/>
</dbReference>
<proteinExistence type="predicted"/>
<dbReference type="Proteomes" id="UP001310022">
    <property type="component" value="Unassembled WGS sequence"/>
</dbReference>
<sequence>MISNIGKYCLFIKSLFVNRERFRIYVKLIFEEAVEIGYNSIVIVALISTFIGAVTAIQTAYNMTNPLIPNTVIGFIVREMTFLELAPTITALVFAGKVGSSIAGQIGTMRITEQISALEVMGINSSSYLVLPKIIGTMITYPLLVILSITLGLTGGYLSTTITGALTPNEYIEGLRMEFIPYNVFFALIKSIVFAFIISSVSAYEGFYTTGGALEVGKSSTKAVTNSCLIILIADFFLAELLL</sequence>
<feature type="transmembrane region" description="Helical" evidence="1">
    <location>
        <begin position="179"/>
        <end position="203"/>
    </location>
</feature>
<dbReference type="AlphaFoldDB" id="A0AAN4VYP1"/>
<feature type="transmembrane region" description="Helical" evidence="1">
    <location>
        <begin position="134"/>
        <end position="158"/>
    </location>
</feature>
<reference evidence="2 3" key="1">
    <citation type="submission" date="2021-12" db="EMBL/GenBank/DDBJ databases">
        <title>Genome sequencing of bacteria with rrn-lacking chromosome and rrn-plasmid.</title>
        <authorList>
            <person name="Anda M."/>
            <person name="Iwasaki W."/>
        </authorList>
    </citation>
    <scope>NUCLEOTIDE SEQUENCE [LARGE SCALE GENOMIC DNA]</scope>
    <source>
        <strain evidence="2 3">NBRC 15940</strain>
    </source>
</reference>
<name>A0AAN4VYP1_9BACT</name>